<dbReference type="Proteomes" id="UP000608890">
    <property type="component" value="Unassembled WGS sequence"/>
</dbReference>
<dbReference type="EMBL" id="BMNB01000006">
    <property type="protein sequence ID" value="GGM34207.1"/>
    <property type="molecule type" value="Genomic_DNA"/>
</dbReference>
<feature type="compositionally biased region" description="Basic and acidic residues" evidence="1">
    <location>
        <begin position="124"/>
        <end position="136"/>
    </location>
</feature>
<dbReference type="InterPro" id="IPR043803">
    <property type="entry name" value="DUF5872"/>
</dbReference>
<sequence length="205" mass="23515">MLGRNAPNRALPVRRTRSPGYPARMARYTKPELREQLKEEIKASDRGGRPGQWSARKSQLLTKEYQKRGGGYEGPKDERQKSLQRWGDQKWQNRRGTTRARHDGETDRYLPEQAWHQLSAEQQRATDAKKRKESKSGRQYVANTGPARRARKAAAVPLTELPVAEAARHVRDLDPDQLRATLRAERAGKGRKTLIQRLQSALDRC</sequence>
<name>A0A917TRJ5_9ACTN</name>
<evidence type="ECO:0000256" key="1">
    <source>
        <dbReference type="SAM" id="MobiDB-lite"/>
    </source>
</evidence>
<keyword evidence="4" id="KW-1185">Reference proteome</keyword>
<dbReference type="AlphaFoldDB" id="A0A917TRJ5"/>
<dbReference type="Pfam" id="PF19197">
    <property type="entry name" value="DUF5872"/>
    <property type="match status" value="1"/>
</dbReference>
<feature type="domain" description="DUF5872" evidence="2">
    <location>
        <begin position="32"/>
        <end position="98"/>
    </location>
</feature>
<organism evidence="3 4">
    <name type="scientific">Micromonospora sonchi</name>
    <dbReference type="NCBI Taxonomy" id="1763543"/>
    <lineage>
        <taxon>Bacteria</taxon>
        <taxon>Bacillati</taxon>
        <taxon>Actinomycetota</taxon>
        <taxon>Actinomycetes</taxon>
        <taxon>Micromonosporales</taxon>
        <taxon>Micromonosporaceae</taxon>
        <taxon>Micromonospora</taxon>
    </lineage>
</organism>
<evidence type="ECO:0000313" key="3">
    <source>
        <dbReference type="EMBL" id="GGM34207.1"/>
    </source>
</evidence>
<evidence type="ECO:0000313" key="4">
    <source>
        <dbReference type="Proteomes" id="UP000608890"/>
    </source>
</evidence>
<protein>
    <recommendedName>
        <fullName evidence="2">DUF5872 domain-containing protein</fullName>
    </recommendedName>
</protein>
<feature type="region of interest" description="Disordered" evidence="1">
    <location>
        <begin position="1"/>
        <end position="154"/>
    </location>
</feature>
<evidence type="ECO:0000259" key="2">
    <source>
        <dbReference type="Pfam" id="PF19197"/>
    </source>
</evidence>
<feature type="compositionally biased region" description="Basic and acidic residues" evidence="1">
    <location>
        <begin position="29"/>
        <end position="48"/>
    </location>
</feature>
<gene>
    <name evidence="3" type="ORF">GCM10011608_18360</name>
</gene>
<reference evidence="3" key="2">
    <citation type="submission" date="2020-09" db="EMBL/GenBank/DDBJ databases">
        <authorList>
            <person name="Sun Q."/>
            <person name="Zhou Y."/>
        </authorList>
    </citation>
    <scope>NUCLEOTIDE SEQUENCE</scope>
    <source>
        <strain evidence="3">CGMCC 4.7312</strain>
    </source>
</reference>
<comment type="caution">
    <text evidence="3">The sequence shown here is derived from an EMBL/GenBank/DDBJ whole genome shotgun (WGS) entry which is preliminary data.</text>
</comment>
<accession>A0A917TRJ5</accession>
<feature type="compositionally biased region" description="Basic and acidic residues" evidence="1">
    <location>
        <begin position="100"/>
        <end position="110"/>
    </location>
</feature>
<proteinExistence type="predicted"/>
<reference evidence="3" key="1">
    <citation type="journal article" date="2014" name="Int. J. Syst. Evol. Microbiol.">
        <title>Complete genome sequence of Corynebacterium casei LMG S-19264T (=DSM 44701T), isolated from a smear-ripened cheese.</title>
        <authorList>
            <consortium name="US DOE Joint Genome Institute (JGI-PGF)"/>
            <person name="Walter F."/>
            <person name="Albersmeier A."/>
            <person name="Kalinowski J."/>
            <person name="Ruckert C."/>
        </authorList>
    </citation>
    <scope>NUCLEOTIDE SEQUENCE</scope>
    <source>
        <strain evidence="3">CGMCC 4.7312</strain>
    </source>
</reference>